<feature type="compositionally biased region" description="Basic and acidic residues" evidence="1">
    <location>
        <begin position="373"/>
        <end position="394"/>
    </location>
</feature>
<feature type="compositionally biased region" description="Basic and acidic residues" evidence="1">
    <location>
        <begin position="39"/>
        <end position="55"/>
    </location>
</feature>
<evidence type="ECO:0000256" key="1">
    <source>
        <dbReference type="SAM" id="MobiDB-lite"/>
    </source>
</evidence>
<feature type="compositionally biased region" description="Basic and acidic residues" evidence="1">
    <location>
        <begin position="857"/>
        <end position="872"/>
    </location>
</feature>
<feature type="compositionally biased region" description="Low complexity" evidence="1">
    <location>
        <begin position="208"/>
        <end position="226"/>
    </location>
</feature>
<reference evidence="3" key="1">
    <citation type="journal article" date="2015" name="Nat. Genet.">
        <title>The genome and transcriptome of the zoonotic hookworm Ancylostoma ceylanicum identify infection-specific gene families.</title>
        <authorList>
            <person name="Schwarz E.M."/>
            <person name="Hu Y."/>
            <person name="Antoshechkin I."/>
            <person name="Miller M.M."/>
            <person name="Sternberg P.W."/>
            <person name="Aroian R.V."/>
        </authorList>
    </citation>
    <scope>NUCLEOTIDE SEQUENCE</scope>
    <source>
        <strain evidence="3">HY135</strain>
    </source>
</reference>
<feature type="region of interest" description="Disordered" evidence="1">
    <location>
        <begin position="317"/>
        <end position="508"/>
    </location>
</feature>
<sequence>MTISHLDHSDEMATEAYQKVICMVDRTVNDAGLLLQQLHAREPEKQSDDNKETRVEFGIQSESCKTAPSYSTSTSRSAHTPPYSGQRKSSLKKRRSSEVPDIRLLSKDGGEVKIMHADNVYISCGSDGESVMLSDSSKASKKRRHRVIHIDSPSREIPLKKKPADEAAQQEADKSSQVVKFDENSSETVKFDSSAVQPKMKGKKLKPKSVTPKSKTSSSTSSSKTKSYLKETVTRTVITTTKEFPEGSDTNDPTKGVVKKREVNTTTTTNIYPEEKPMGPLPIVKTTERTFTTKVESPPKPTAKPVEPFSKYILSKYDKEKSTSSSERRPQNEVCCDLGPVLRTAMENRLRSYVKPGPPQPKDPYRPKKVAKFHVERAPKIERSSESSRSDKAVKGKKVRAKKKEQESGGGDESTESSKSAKPKKAKTPKRTVPAGISPPKDSPRNLPPWGVPSAEVPIEVELPKKERKAPSPPSTLQYTSSQSSLLGRAIHRKTPPSGKRHKKKKKLEPFVEATKSESYLNQRLQYAIAGRKIGKKQESHRAKDEMYEAEIKNITESRTNIKESRKAMKRHDEKKRAETLYTNPVAPKYLKPKYDIPDEYKVKREEESSDSSKSAKAAKWKAKKKSAKRKSESSSTTESIKTARSSTPKDSPRNLPPWGVPSAEVPIEVELPLKEKKAPSPPSTLQYTSSHSSLLGRAIHRKTPPSGKRHKKKKKQEDFVEAGKSESYLDQRLKYAIAGRKIGKKQIRQARENIRESRKAMKEQDVEKRSTKKYTNPVSPRYLKPKYKIPDELKVKRDSSEGTGAESTKSTKTDSTSAKEERTPISSTKSDGIVYASKKSTRKTTKSTLTKKEKKKKEIVERKMPSPERSESYLNIVSPYAIAGRKVKRKPAQRVGTLDQIRQKRENIKQSRETMKQFDAGKVLAKEFTTNPGQTPHISNIMKKQEEVAGHLEKGPKQGDFLPPVVDAESRTALIDHSTGPPSALPQMGKPYRRRERVRIIHKSHKPLRRKLKKRNGFRPAGKSESWLEHSLKFAIEGEKARKKKAEEDNTRNGSSEKSSTFRTDQTGSNEAIEPKLNKKSTSAEGISKPESMDASKSEKSSRKSKSKFTKMTSSSTSGEESPSKRGFKKSAKKLKKAKLKQERNRDADLGTARAVTPKTRTSSSSRSMGRRIASLCTPSASSLKVESESLKTPSVGVSTACHSDSRMLAEAGVEAHERAICRKCEKCNTTITPSTLNTAQESPLALTSAGPSDITSAPVDPRLLTPRGSELNLSKTIPIGRPAKSETKTAMEPNKSYPTCRCGLDPYTSRQFPPAALRNDIRFDAKFQIRDVDTNLEHTIVINGYFLDKNLMRLTLNGKFCRI</sequence>
<organism evidence="2 3">
    <name type="scientific">Ancylostoma ceylanicum</name>
    <dbReference type="NCBI Taxonomy" id="53326"/>
    <lineage>
        <taxon>Eukaryota</taxon>
        <taxon>Metazoa</taxon>
        <taxon>Ecdysozoa</taxon>
        <taxon>Nematoda</taxon>
        <taxon>Chromadorea</taxon>
        <taxon>Rhabditida</taxon>
        <taxon>Rhabditina</taxon>
        <taxon>Rhabditomorpha</taxon>
        <taxon>Strongyloidea</taxon>
        <taxon>Ancylostomatidae</taxon>
        <taxon>Ancylostomatinae</taxon>
        <taxon>Ancylostoma</taxon>
    </lineage>
</organism>
<evidence type="ECO:0000313" key="2">
    <source>
        <dbReference type="EMBL" id="EYC30338.1"/>
    </source>
</evidence>
<feature type="compositionally biased region" description="Low complexity" evidence="1">
    <location>
        <begin position="634"/>
        <end position="644"/>
    </location>
</feature>
<name>A0A016VU91_9BILA</name>
<dbReference type="Proteomes" id="UP000024635">
    <property type="component" value="Unassembled WGS sequence"/>
</dbReference>
<feature type="compositionally biased region" description="Basic and acidic residues" evidence="1">
    <location>
        <begin position="317"/>
        <end position="331"/>
    </location>
</feature>
<feature type="compositionally biased region" description="Basic and acidic residues" evidence="1">
    <location>
        <begin position="716"/>
        <end position="726"/>
    </location>
</feature>
<feature type="region of interest" description="Disordered" evidence="1">
    <location>
        <begin position="125"/>
        <end position="283"/>
    </location>
</feature>
<feature type="region of interest" description="Disordered" evidence="1">
    <location>
        <begin position="292"/>
        <end position="311"/>
    </location>
</feature>
<feature type="compositionally biased region" description="Basic and acidic residues" evidence="1">
    <location>
        <begin position="593"/>
        <end position="607"/>
    </location>
</feature>
<feature type="compositionally biased region" description="Basic residues" evidence="1">
    <location>
        <begin position="490"/>
        <end position="507"/>
    </location>
</feature>
<keyword evidence="3" id="KW-1185">Reference proteome</keyword>
<proteinExistence type="predicted"/>
<feature type="region of interest" description="Disordered" evidence="1">
    <location>
        <begin position="39"/>
        <end position="101"/>
    </location>
</feature>
<feature type="region of interest" description="Disordered" evidence="1">
    <location>
        <begin position="559"/>
        <end position="726"/>
    </location>
</feature>
<feature type="compositionally biased region" description="Basic and acidic residues" evidence="1">
    <location>
        <begin position="1141"/>
        <end position="1150"/>
    </location>
</feature>
<feature type="compositionally biased region" description="Low complexity" evidence="1">
    <location>
        <begin position="1111"/>
        <end position="1122"/>
    </location>
</feature>
<feature type="compositionally biased region" description="Polar residues" evidence="1">
    <location>
        <begin position="1053"/>
        <end position="1071"/>
    </location>
</feature>
<feature type="compositionally biased region" description="Basic residues" evidence="1">
    <location>
        <begin position="617"/>
        <end position="629"/>
    </location>
</feature>
<dbReference type="EMBL" id="JARK01001341">
    <property type="protein sequence ID" value="EYC30338.1"/>
    <property type="molecule type" value="Genomic_DNA"/>
</dbReference>
<feature type="compositionally biased region" description="Basic residues" evidence="1">
    <location>
        <begin position="992"/>
        <end position="1018"/>
    </location>
</feature>
<feature type="compositionally biased region" description="Basic residues" evidence="1">
    <location>
        <begin position="421"/>
        <end position="430"/>
    </location>
</feature>
<feature type="compositionally biased region" description="Polar residues" evidence="1">
    <location>
        <begin position="60"/>
        <end position="78"/>
    </location>
</feature>
<feature type="compositionally biased region" description="Polar residues" evidence="1">
    <location>
        <begin position="684"/>
        <end position="694"/>
    </location>
</feature>
<feature type="compositionally biased region" description="Basic and acidic residues" evidence="1">
    <location>
        <begin position="750"/>
        <end position="770"/>
    </location>
</feature>
<evidence type="ECO:0000313" key="3">
    <source>
        <dbReference type="Proteomes" id="UP000024635"/>
    </source>
</evidence>
<feature type="compositionally biased region" description="Basic and acidic residues" evidence="1">
    <location>
        <begin position="148"/>
        <end position="165"/>
    </location>
</feature>
<feature type="compositionally biased region" description="Basic and acidic residues" evidence="1">
    <location>
        <begin position="559"/>
        <end position="579"/>
    </location>
</feature>
<feature type="region of interest" description="Disordered" evidence="1">
    <location>
        <begin position="743"/>
        <end position="873"/>
    </location>
</feature>
<feature type="compositionally biased region" description="Basic and acidic residues" evidence="1">
    <location>
        <begin position="1092"/>
        <end position="1103"/>
    </location>
</feature>
<feature type="region of interest" description="Disordered" evidence="1">
    <location>
        <begin position="976"/>
        <end position="1172"/>
    </location>
</feature>
<dbReference type="OrthoDB" id="5906773at2759"/>
<feature type="compositionally biased region" description="Basic residues" evidence="1">
    <location>
        <begin position="699"/>
        <end position="715"/>
    </location>
</feature>
<feature type="compositionally biased region" description="Low complexity" evidence="1">
    <location>
        <begin position="475"/>
        <end position="487"/>
    </location>
</feature>
<protein>
    <submittedName>
        <fullName evidence="2">Uncharacterized protein</fullName>
    </submittedName>
</protein>
<feature type="compositionally biased region" description="Basic and acidic residues" evidence="1">
    <location>
        <begin position="789"/>
        <end position="801"/>
    </location>
</feature>
<accession>A0A016VU91</accession>
<feature type="region of interest" description="Disordered" evidence="1">
    <location>
        <begin position="1243"/>
        <end position="1269"/>
    </location>
</feature>
<feature type="compositionally biased region" description="Basic and acidic residues" evidence="1">
    <location>
        <begin position="810"/>
        <end position="824"/>
    </location>
</feature>
<gene>
    <name evidence="2" type="primary">Acey_s0005.g2586</name>
    <name evidence="2" type="ORF">Y032_0005g2586</name>
</gene>
<comment type="caution">
    <text evidence="2">The sequence shown here is derived from an EMBL/GenBank/DDBJ whole genome shotgun (WGS) entry which is preliminary data.</text>
</comment>
<feature type="compositionally biased region" description="Basic residues" evidence="1">
    <location>
        <begin position="1127"/>
        <end position="1140"/>
    </location>
</feature>
<feature type="compositionally biased region" description="Basic and acidic residues" evidence="1">
    <location>
        <begin position="1027"/>
        <end position="1052"/>
    </location>
</feature>